<feature type="compositionally biased region" description="Basic and acidic residues" evidence="1">
    <location>
        <begin position="101"/>
        <end position="117"/>
    </location>
</feature>
<dbReference type="EMBL" id="JACEIK010000857">
    <property type="protein sequence ID" value="MCD7463049.1"/>
    <property type="molecule type" value="Genomic_DNA"/>
</dbReference>
<organism evidence="2 3">
    <name type="scientific">Datura stramonium</name>
    <name type="common">Jimsonweed</name>
    <name type="synonym">Common thornapple</name>
    <dbReference type="NCBI Taxonomy" id="4076"/>
    <lineage>
        <taxon>Eukaryota</taxon>
        <taxon>Viridiplantae</taxon>
        <taxon>Streptophyta</taxon>
        <taxon>Embryophyta</taxon>
        <taxon>Tracheophyta</taxon>
        <taxon>Spermatophyta</taxon>
        <taxon>Magnoliopsida</taxon>
        <taxon>eudicotyledons</taxon>
        <taxon>Gunneridae</taxon>
        <taxon>Pentapetalae</taxon>
        <taxon>asterids</taxon>
        <taxon>lamiids</taxon>
        <taxon>Solanales</taxon>
        <taxon>Solanaceae</taxon>
        <taxon>Solanoideae</taxon>
        <taxon>Datureae</taxon>
        <taxon>Datura</taxon>
    </lineage>
</organism>
<protein>
    <submittedName>
        <fullName evidence="2">Uncharacterized protein</fullName>
    </submittedName>
</protein>
<sequence>MERSYIRTVWVIMRTNDPSYFPIGFTGKMNSIGKKKQQEASTRKEIAKRRQLFDESESDSSSGLEVYYNIETSNETPVVTTRERNYDAEESEDKDTEAEEFGDKESAAEKSGEQEEPKIRVNALNEVPKLKRLFKNYNIHWMAKTPGKYSMEMVRVFYANYYCTLEKKVHSKNAIKKEPMLDSVRVRAIPVYISEQTITMFSKGGDYTVPT</sequence>
<reference evidence="2 3" key="1">
    <citation type="journal article" date="2021" name="BMC Genomics">
        <title>Datura genome reveals duplications of psychoactive alkaloid biosynthetic genes and high mutation rate following tissue culture.</title>
        <authorList>
            <person name="Rajewski A."/>
            <person name="Carter-House D."/>
            <person name="Stajich J."/>
            <person name="Litt A."/>
        </authorList>
    </citation>
    <scope>NUCLEOTIDE SEQUENCE [LARGE SCALE GENOMIC DNA]</scope>
    <source>
        <strain evidence="2">AR-01</strain>
    </source>
</reference>
<feature type="region of interest" description="Disordered" evidence="1">
    <location>
        <begin position="77"/>
        <end position="117"/>
    </location>
</feature>
<keyword evidence="3" id="KW-1185">Reference proteome</keyword>
<dbReference type="Proteomes" id="UP000823775">
    <property type="component" value="Unassembled WGS sequence"/>
</dbReference>
<evidence type="ECO:0000313" key="3">
    <source>
        <dbReference type="Proteomes" id="UP000823775"/>
    </source>
</evidence>
<evidence type="ECO:0000256" key="1">
    <source>
        <dbReference type="SAM" id="MobiDB-lite"/>
    </source>
</evidence>
<comment type="caution">
    <text evidence="2">The sequence shown here is derived from an EMBL/GenBank/DDBJ whole genome shotgun (WGS) entry which is preliminary data.</text>
</comment>
<feature type="compositionally biased region" description="Acidic residues" evidence="1">
    <location>
        <begin position="88"/>
        <end position="100"/>
    </location>
</feature>
<proteinExistence type="predicted"/>
<gene>
    <name evidence="2" type="ORF">HAX54_049856</name>
</gene>
<name>A0ABS8SVJ4_DATST</name>
<evidence type="ECO:0000313" key="2">
    <source>
        <dbReference type="EMBL" id="MCD7463049.1"/>
    </source>
</evidence>
<accession>A0ABS8SVJ4</accession>